<dbReference type="PROSITE" id="PS00893">
    <property type="entry name" value="NUDIX_BOX"/>
    <property type="match status" value="1"/>
</dbReference>
<feature type="domain" description="Nudix hydrolase" evidence="4">
    <location>
        <begin position="26"/>
        <end position="165"/>
    </location>
</feature>
<name>A0A1Q8V7Q4_9ACTO</name>
<dbReference type="Gene3D" id="3.90.79.10">
    <property type="entry name" value="Nucleoside Triphosphate Pyrophosphohydrolase"/>
    <property type="match status" value="1"/>
</dbReference>
<comment type="caution">
    <text evidence="5">The sequence shown here is derived from an EMBL/GenBank/DDBJ whole genome shotgun (WGS) entry which is preliminary data.</text>
</comment>
<dbReference type="Proteomes" id="UP000186471">
    <property type="component" value="Unassembled WGS sequence"/>
</dbReference>
<dbReference type="AlphaFoldDB" id="A0A1Q8V7Q4"/>
<dbReference type="InterPro" id="IPR020084">
    <property type="entry name" value="NUDIX_hydrolase_CS"/>
</dbReference>
<gene>
    <name evidence="5" type="ORF">BKH31_11330</name>
</gene>
<dbReference type="PRINTS" id="PR00502">
    <property type="entry name" value="NUDIXFAMILY"/>
</dbReference>
<evidence type="ECO:0000313" key="6">
    <source>
        <dbReference type="Proteomes" id="UP000186471"/>
    </source>
</evidence>
<comment type="similarity">
    <text evidence="1 3">Belongs to the Nudix hydrolase family.</text>
</comment>
<dbReference type="InterPro" id="IPR020476">
    <property type="entry name" value="Nudix_hydrolase"/>
</dbReference>
<organism evidence="5 6">
    <name type="scientific">Actinomyces oris</name>
    <dbReference type="NCBI Taxonomy" id="544580"/>
    <lineage>
        <taxon>Bacteria</taxon>
        <taxon>Bacillati</taxon>
        <taxon>Actinomycetota</taxon>
        <taxon>Actinomycetes</taxon>
        <taxon>Actinomycetales</taxon>
        <taxon>Actinomycetaceae</taxon>
        <taxon>Actinomyces</taxon>
    </lineage>
</organism>
<dbReference type="EMBL" id="MSKK01000050">
    <property type="protein sequence ID" value="OLO44132.1"/>
    <property type="molecule type" value="Genomic_DNA"/>
</dbReference>
<dbReference type="CDD" id="cd03673">
    <property type="entry name" value="NUDIX_Ap6A_hydrolase"/>
    <property type="match status" value="1"/>
</dbReference>
<evidence type="ECO:0000313" key="5">
    <source>
        <dbReference type="EMBL" id="OLO44132.1"/>
    </source>
</evidence>
<dbReference type="InterPro" id="IPR015797">
    <property type="entry name" value="NUDIX_hydrolase-like_dom_sf"/>
</dbReference>
<evidence type="ECO:0000259" key="4">
    <source>
        <dbReference type="PROSITE" id="PS51462"/>
    </source>
</evidence>
<dbReference type="PANTHER" id="PTHR43736">
    <property type="entry name" value="ADP-RIBOSE PYROPHOSPHATASE"/>
    <property type="match status" value="1"/>
</dbReference>
<sequence length="169" mass="18657">MPSPRTRTPRAGNPAHRAGARALPIVNETSAGGLVVDVQNGQAFTAVIARRNRGGRLEWCLPKGHLEGMETPEQAAVREIMEETGITGRVLRHLATIDYWFAGHEHRVHKVVHHFLLEAVSGTLTTENDPDHEAEDVEWVALDDVSHRLAYPNERRIVAAAWDILVGDG</sequence>
<dbReference type="RefSeq" id="WP_075412370.1">
    <property type="nucleotide sequence ID" value="NZ_MSKK01000050.1"/>
</dbReference>
<dbReference type="OrthoDB" id="9816289at2"/>
<evidence type="ECO:0000256" key="1">
    <source>
        <dbReference type="ARBA" id="ARBA00005582"/>
    </source>
</evidence>
<reference evidence="5 6" key="1">
    <citation type="submission" date="2016-12" db="EMBL/GenBank/DDBJ databases">
        <title>Genomic comparison of strains in the 'Actinomyces naeslundii' group.</title>
        <authorList>
            <person name="Mughal S.R."/>
            <person name="Do T."/>
            <person name="Gilbert S.C."/>
            <person name="Witherden E.A."/>
            <person name="Didelot X."/>
            <person name="Beighton D."/>
        </authorList>
    </citation>
    <scope>NUCLEOTIDE SEQUENCE [LARGE SCALE GENOMIC DNA]</scope>
    <source>
        <strain evidence="5 6">R21091</strain>
    </source>
</reference>
<dbReference type="PANTHER" id="PTHR43736:SF1">
    <property type="entry name" value="DIHYDRONEOPTERIN TRIPHOSPHATE DIPHOSPHATASE"/>
    <property type="match status" value="1"/>
</dbReference>
<proteinExistence type="inferred from homology"/>
<dbReference type="Pfam" id="PF00293">
    <property type="entry name" value="NUDIX"/>
    <property type="match status" value="1"/>
</dbReference>
<dbReference type="GO" id="GO:0016787">
    <property type="term" value="F:hydrolase activity"/>
    <property type="evidence" value="ECO:0007669"/>
    <property type="project" value="UniProtKB-KW"/>
</dbReference>
<dbReference type="PROSITE" id="PS51462">
    <property type="entry name" value="NUDIX"/>
    <property type="match status" value="1"/>
</dbReference>
<accession>A0A1Q8V7Q4</accession>
<protein>
    <submittedName>
        <fullName evidence="5">NUDIX hydrolase</fullName>
    </submittedName>
</protein>
<evidence type="ECO:0000256" key="2">
    <source>
        <dbReference type="ARBA" id="ARBA00022801"/>
    </source>
</evidence>
<evidence type="ECO:0000256" key="3">
    <source>
        <dbReference type="RuleBase" id="RU003476"/>
    </source>
</evidence>
<dbReference type="SUPFAM" id="SSF55811">
    <property type="entry name" value="Nudix"/>
    <property type="match status" value="1"/>
</dbReference>
<keyword evidence="2 3" id="KW-0378">Hydrolase</keyword>
<dbReference type="InterPro" id="IPR000086">
    <property type="entry name" value="NUDIX_hydrolase_dom"/>
</dbReference>